<organism evidence="1 2">
    <name type="scientific">Crassostrea virginica</name>
    <name type="common">Eastern oyster</name>
    <dbReference type="NCBI Taxonomy" id="6565"/>
    <lineage>
        <taxon>Eukaryota</taxon>
        <taxon>Metazoa</taxon>
        <taxon>Spiralia</taxon>
        <taxon>Lophotrochozoa</taxon>
        <taxon>Mollusca</taxon>
        <taxon>Bivalvia</taxon>
        <taxon>Autobranchia</taxon>
        <taxon>Pteriomorphia</taxon>
        <taxon>Ostreida</taxon>
        <taxon>Ostreoidea</taxon>
        <taxon>Ostreidae</taxon>
        <taxon>Crassostrea</taxon>
    </lineage>
</organism>
<sequence>MVQIWNLAHQKPTWQSSTLGTHSSHRAVDGRKSDLSEAGNQCALSQNLALHQPSIQSSIYEGNLQGRAVDGRMSNLSAHGGQCVVTSDYLFHAYVYTDLGGFRSIERIVIYFMTGNQEWDARNHYTSTFLGFSVVVSNTTNPNSGTVCYQDKEYTMHTIPSVIDISCSVIGRYVIYRNERLPGLTYPPEYSLFAYANICELQVFDQQNLALGKLTWQSSTKSPLMTSDKAVDGKKGLHSSVGGCSATADNSQSATWWVNLGRISSINYVVIYFRTDDKIWDYGNYLTSYPLGFTLFVSNTSNRHDGDVPHLYWMFLNVLARVLPIAYTVIRTLECVHNAKMVMQEKCVN</sequence>
<dbReference type="AlphaFoldDB" id="A0A8B8BW53"/>
<dbReference type="KEGG" id="cvn:111113513"/>
<proteinExistence type="predicted"/>
<protein>
    <submittedName>
        <fullName evidence="2">Uncharacterized protein LOC111113513</fullName>
    </submittedName>
</protein>
<dbReference type="InterPro" id="IPR051941">
    <property type="entry name" value="BG_Antigen-Binding_Lectin"/>
</dbReference>
<dbReference type="Gene3D" id="2.60.120.260">
    <property type="entry name" value="Galactose-binding domain-like"/>
    <property type="match status" value="3"/>
</dbReference>
<accession>A0A8B8BW53</accession>
<keyword evidence="1" id="KW-1185">Reference proteome</keyword>
<reference evidence="2" key="1">
    <citation type="submission" date="2025-08" db="UniProtKB">
        <authorList>
            <consortium name="RefSeq"/>
        </authorList>
    </citation>
    <scope>IDENTIFICATION</scope>
    <source>
        <tissue evidence="2">Whole sample</tissue>
    </source>
</reference>
<dbReference type="InterPro" id="IPR008979">
    <property type="entry name" value="Galactose-bd-like_sf"/>
</dbReference>
<dbReference type="SUPFAM" id="SSF49785">
    <property type="entry name" value="Galactose-binding domain-like"/>
    <property type="match status" value="2"/>
</dbReference>
<gene>
    <name evidence="2" type="primary">LOC111113513</name>
</gene>
<dbReference type="Proteomes" id="UP000694844">
    <property type="component" value="Chromosome 9"/>
</dbReference>
<evidence type="ECO:0000313" key="1">
    <source>
        <dbReference type="Proteomes" id="UP000694844"/>
    </source>
</evidence>
<dbReference type="OrthoDB" id="6049351at2759"/>
<dbReference type="PANTHER" id="PTHR45713:SF6">
    <property type="entry name" value="F5_8 TYPE C DOMAIN-CONTAINING PROTEIN"/>
    <property type="match status" value="1"/>
</dbReference>
<dbReference type="GeneID" id="111113513"/>
<evidence type="ECO:0000313" key="2">
    <source>
        <dbReference type="RefSeq" id="XP_022307515.1"/>
    </source>
</evidence>
<dbReference type="RefSeq" id="XP_022307515.1">
    <property type="nucleotide sequence ID" value="XM_022451807.1"/>
</dbReference>
<name>A0A8B8BW53_CRAVI</name>
<dbReference type="PANTHER" id="PTHR45713">
    <property type="entry name" value="FTP DOMAIN-CONTAINING PROTEIN"/>
    <property type="match status" value="1"/>
</dbReference>